<keyword evidence="2" id="KW-0012">Acyltransferase</keyword>
<protein>
    <submittedName>
        <fullName evidence="4">GNAT family N-acetyltransferase</fullName>
    </submittedName>
</protein>
<dbReference type="InterPro" id="IPR016181">
    <property type="entry name" value="Acyl_CoA_acyltransferase"/>
</dbReference>
<dbReference type="AlphaFoldDB" id="A0A413R513"/>
<dbReference type="Pfam" id="PF00583">
    <property type="entry name" value="Acetyltransf_1"/>
    <property type="match status" value="2"/>
</dbReference>
<feature type="domain" description="N-acetyltransferase" evidence="3">
    <location>
        <begin position="203"/>
        <end position="298"/>
    </location>
</feature>
<dbReference type="GO" id="GO:0016747">
    <property type="term" value="F:acyltransferase activity, transferring groups other than amino-acyl groups"/>
    <property type="evidence" value="ECO:0007669"/>
    <property type="project" value="InterPro"/>
</dbReference>
<evidence type="ECO:0000256" key="2">
    <source>
        <dbReference type="ARBA" id="ARBA00023315"/>
    </source>
</evidence>
<organism evidence="4 5">
    <name type="scientific">Eubacterium ventriosum</name>
    <dbReference type="NCBI Taxonomy" id="39496"/>
    <lineage>
        <taxon>Bacteria</taxon>
        <taxon>Bacillati</taxon>
        <taxon>Bacillota</taxon>
        <taxon>Clostridia</taxon>
        <taxon>Eubacteriales</taxon>
        <taxon>Eubacteriaceae</taxon>
        <taxon>Eubacterium</taxon>
    </lineage>
</organism>
<dbReference type="PANTHER" id="PTHR43420">
    <property type="entry name" value="ACETYLTRANSFERASE"/>
    <property type="match status" value="1"/>
</dbReference>
<dbReference type="InterPro" id="IPR000182">
    <property type="entry name" value="GNAT_dom"/>
</dbReference>
<dbReference type="CDD" id="cd04301">
    <property type="entry name" value="NAT_SF"/>
    <property type="match status" value="1"/>
</dbReference>
<dbReference type="EMBL" id="QSFD01000016">
    <property type="protein sequence ID" value="RHA16760.1"/>
    <property type="molecule type" value="Genomic_DNA"/>
</dbReference>
<evidence type="ECO:0000259" key="3">
    <source>
        <dbReference type="PROSITE" id="PS51186"/>
    </source>
</evidence>
<dbReference type="SUPFAM" id="SSF55729">
    <property type="entry name" value="Acyl-CoA N-acyltransferases (Nat)"/>
    <property type="match status" value="2"/>
</dbReference>
<gene>
    <name evidence="4" type="ORF">DW944_11355</name>
</gene>
<dbReference type="Proteomes" id="UP000284779">
    <property type="component" value="Unassembled WGS sequence"/>
</dbReference>
<reference evidence="4 5" key="1">
    <citation type="submission" date="2018-08" db="EMBL/GenBank/DDBJ databases">
        <title>A genome reference for cultivated species of the human gut microbiota.</title>
        <authorList>
            <person name="Zou Y."/>
            <person name="Xue W."/>
            <person name="Luo G."/>
        </authorList>
    </citation>
    <scope>NUCLEOTIDE SEQUENCE [LARGE SCALE GENOMIC DNA]</scope>
    <source>
        <strain evidence="4 5">AM44-11BH</strain>
    </source>
</reference>
<name>A0A413R513_9FIRM</name>
<sequence length="298" mass="34357">MNYNFKTDCDSNNNCDSNAKNSSEIDLDNLTFEFISEINDKLYEDLSNIANICNKFDNVKNTFFIDNEDCETTIDNEPNENIKDNNTLEDDYSKVIIAKKDKTIVGFISIYLIDESTAEICGFVLPEYRNNNIGNYLMEKLSYEMEDFYISIPVAKDNKTAPNFLRTNGYYPGTTECSMVINTDNIVEKPSSFDCSIDFKKTENEDEIIFEIFKDNNNIGSCFVSIFETCGCIHNVEINEAFRGNGYSKLLLQYSLYDIKNICQNIILHVTKENVPAYNLYKKLNFITTSEIIYYDNL</sequence>
<feature type="domain" description="N-acetyltransferase" evidence="3">
    <location>
        <begin position="33"/>
        <end position="184"/>
    </location>
</feature>
<accession>A0A413R513</accession>
<evidence type="ECO:0000313" key="5">
    <source>
        <dbReference type="Proteomes" id="UP000284779"/>
    </source>
</evidence>
<proteinExistence type="predicted"/>
<dbReference type="PANTHER" id="PTHR43420:SF12">
    <property type="entry name" value="N-ACETYLTRANSFERASE DOMAIN-CONTAINING PROTEIN"/>
    <property type="match status" value="1"/>
</dbReference>
<dbReference type="Gene3D" id="3.40.630.30">
    <property type="match status" value="2"/>
</dbReference>
<dbReference type="PROSITE" id="PS51186">
    <property type="entry name" value="GNAT"/>
    <property type="match status" value="2"/>
</dbReference>
<dbReference type="InterPro" id="IPR050680">
    <property type="entry name" value="YpeA/RimI_acetyltransf"/>
</dbReference>
<dbReference type="RefSeq" id="WP_117971725.1">
    <property type="nucleotide sequence ID" value="NZ_CATWJF010000017.1"/>
</dbReference>
<evidence type="ECO:0000256" key="1">
    <source>
        <dbReference type="ARBA" id="ARBA00022679"/>
    </source>
</evidence>
<comment type="caution">
    <text evidence="4">The sequence shown here is derived from an EMBL/GenBank/DDBJ whole genome shotgun (WGS) entry which is preliminary data.</text>
</comment>
<keyword evidence="1 4" id="KW-0808">Transferase</keyword>
<evidence type="ECO:0000313" key="4">
    <source>
        <dbReference type="EMBL" id="RHA16760.1"/>
    </source>
</evidence>
<keyword evidence="5" id="KW-1185">Reference proteome</keyword>